<dbReference type="Gene3D" id="3.20.20.140">
    <property type="entry name" value="Metal-dependent hydrolases"/>
    <property type="match status" value="1"/>
</dbReference>
<sequence>MTTRLLRNARLLDLEHGGEIGDVVVVDGVIADLGPGAADRWLAQAGAAASAAESTDLGGDLLIPGLVNAHTHSNQTIEKGLCDALPLDAWMVVASYGGAGARLSPRDLYVSAMIGAIEMVRSGATSVLDCARSDNEWVDDGMDAIMQAYADLGLRANVAIQYSDLDFFSSIPVDLVPGGADLLKPPVASPDVVLAAANRFVDRWQGKSPLLQPLLGPSSLPRCSTELFEASVETARTRGVRMQTHLLSAQSQIRMAQQRYGLSTVEFLAKLDALQDWASFAHAIWLSPEEIELFAQTDAVAVHNPASNLKLGAGVAPVPALLKAGAKVAIGSDGASSNDTQNMFETLKLSTILHRVQGPPETWPTANDGLGMCWTNGAAALGADVGRLAVGAQADLTVIDTDYVWPAPAEQLRHQLAYAELGSAVRSVYVAGQPVLVDRAFPGIDEDALRAEARSIATRIWTTLPDRLARFEEVRPVLEQIEAAVGGGGASCH</sequence>
<dbReference type="Pfam" id="PF01979">
    <property type="entry name" value="Amidohydro_1"/>
    <property type="match status" value="1"/>
</dbReference>
<evidence type="ECO:0000313" key="2">
    <source>
        <dbReference type="EMBL" id="AIY19201.1"/>
    </source>
</evidence>
<dbReference type="Gene3D" id="2.30.40.10">
    <property type="entry name" value="Urease, subunit C, domain 1"/>
    <property type="match status" value="1"/>
</dbReference>
<accession>A0A0A1DP61</accession>
<protein>
    <submittedName>
        <fullName evidence="2">Amidohydrolase family protein</fullName>
    </submittedName>
</protein>
<dbReference type="SUPFAM" id="SSF51556">
    <property type="entry name" value="Metallo-dependent hydrolases"/>
    <property type="match status" value="1"/>
</dbReference>
<dbReference type="EMBL" id="CP009896">
    <property type="protein sequence ID" value="AIY19201.1"/>
    <property type="molecule type" value="Genomic_DNA"/>
</dbReference>
<gene>
    <name evidence="2" type="ORF">KR76_24865</name>
</gene>
<dbReference type="PANTHER" id="PTHR43794">
    <property type="entry name" value="AMINOHYDROLASE SSNA-RELATED"/>
    <property type="match status" value="1"/>
</dbReference>
<dbReference type="SUPFAM" id="SSF51338">
    <property type="entry name" value="Composite domain of metallo-dependent hydrolases"/>
    <property type="match status" value="1"/>
</dbReference>
<reference evidence="2 3" key="1">
    <citation type="journal article" date="2015" name="Genome Announc.">
        <title>Complete Genome Sequence of Steroid-Transforming Nocardioides simplex VKM Ac-2033D.</title>
        <authorList>
            <person name="Shtratnikova V.Y."/>
            <person name="Schelkunov M.I."/>
            <person name="Pekov Y.A."/>
            <person name="Fokina V.V."/>
            <person name="Logacheva M.D."/>
            <person name="Sokolov S.L."/>
            <person name="Bragin E.Y."/>
            <person name="Ashapkin V.V."/>
            <person name="Donova M.V."/>
        </authorList>
    </citation>
    <scope>NUCLEOTIDE SEQUENCE [LARGE SCALE GENOMIC DNA]</scope>
    <source>
        <strain evidence="2 3">VKM Ac-2033D</strain>
    </source>
</reference>
<dbReference type="GO" id="GO:0016810">
    <property type="term" value="F:hydrolase activity, acting on carbon-nitrogen (but not peptide) bonds"/>
    <property type="evidence" value="ECO:0007669"/>
    <property type="project" value="InterPro"/>
</dbReference>
<dbReference type="eggNOG" id="COG0402">
    <property type="taxonomic scope" value="Bacteria"/>
</dbReference>
<dbReference type="HOGENOM" id="CLU_012358_2_3_11"/>
<keyword evidence="3" id="KW-1185">Reference proteome</keyword>
<name>A0A0A1DP61_NOCSI</name>
<dbReference type="Proteomes" id="UP000030300">
    <property type="component" value="Chromosome"/>
</dbReference>
<dbReference type="InterPro" id="IPR011059">
    <property type="entry name" value="Metal-dep_hydrolase_composite"/>
</dbReference>
<dbReference type="KEGG" id="psim:KR76_24865"/>
<dbReference type="InterPro" id="IPR050287">
    <property type="entry name" value="MTA/SAH_deaminase"/>
</dbReference>
<dbReference type="AlphaFoldDB" id="A0A0A1DP61"/>
<dbReference type="GeneID" id="96611992"/>
<keyword evidence="1 2" id="KW-0378">Hydrolase</keyword>
<dbReference type="RefSeq" id="WP_038682169.1">
    <property type="nucleotide sequence ID" value="NZ_BJMC01000024.1"/>
</dbReference>
<proteinExistence type="predicted"/>
<dbReference type="InterPro" id="IPR032466">
    <property type="entry name" value="Metal_Hydrolase"/>
</dbReference>
<dbReference type="PANTHER" id="PTHR43794:SF11">
    <property type="entry name" value="AMIDOHYDROLASE-RELATED DOMAIN-CONTAINING PROTEIN"/>
    <property type="match status" value="1"/>
</dbReference>
<organism evidence="2 3">
    <name type="scientific">Nocardioides simplex</name>
    <name type="common">Arthrobacter simplex</name>
    <dbReference type="NCBI Taxonomy" id="2045"/>
    <lineage>
        <taxon>Bacteria</taxon>
        <taxon>Bacillati</taxon>
        <taxon>Actinomycetota</taxon>
        <taxon>Actinomycetes</taxon>
        <taxon>Propionibacteriales</taxon>
        <taxon>Nocardioidaceae</taxon>
        <taxon>Pimelobacter</taxon>
    </lineage>
</organism>
<dbReference type="InterPro" id="IPR006680">
    <property type="entry name" value="Amidohydro-rel"/>
</dbReference>
<evidence type="ECO:0000256" key="1">
    <source>
        <dbReference type="ARBA" id="ARBA00022801"/>
    </source>
</evidence>
<dbReference type="STRING" id="2045.KR76_24865"/>
<dbReference type="OrthoDB" id="3189065at2"/>
<evidence type="ECO:0000313" key="3">
    <source>
        <dbReference type="Proteomes" id="UP000030300"/>
    </source>
</evidence>